<name>A0A0A9DKQ3_ARUDO</name>
<dbReference type="AlphaFoldDB" id="A0A0A9DKQ3"/>
<reference evidence="1" key="1">
    <citation type="submission" date="2014-09" db="EMBL/GenBank/DDBJ databases">
        <authorList>
            <person name="Magalhaes I.L.F."/>
            <person name="Oliveira U."/>
            <person name="Santos F.R."/>
            <person name="Vidigal T.H.D.A."/>
            <person name="Brescovit A.D."/>
            <person name="Santos A.J."/>
        </authorList>
    </citation>
    <scope>NUCLEOTIDE SEQUENCE</scope>
    <source>
        <tissue evidence="1">Shoot tissue taken approximately 20 cm above the soil surface</tissue>
    </source>
</reference>
<proteinExistence type="predicted"/>
<evidence type="ECO:0000313" key="1">
    <source>
        <dbReference type="EMBL" id="JAD84357.1"/>
    </source>
</evidence>
<protein>
    <submittedName>
        <fullName evidence="1">Uncharacterized protein</fullName>
    </submittedName>
</protein>
<organism evidence="1">
    <name type="scientific">Arundo donax</name>
    <name type="common">Giant reed</name>
    <name type="synonym">Donax arundinaceus</name>
    <dbReference type="NCBI Taxonomy" id="35708"/>
    <lineage>
        <taxon>Eukaryota</taxon>
        <taxon>Viridiplantae</taxon>
        <taxon>Streptophyta</taxon>
        <taxon>Embryophyta</taxon>
        <taxon>Tracheophyta</taxon>
        <taxon>Spermatophyta</taxon>
        <taxon>Magnoliopsida</taxon>
        <taxon>Liliopsida</taxon>
        <taxon>Poales</taxon>
        <taxon>Poaceae</taxon>
        <taxon>PACMAD clade</taxon>
        <taxon>Arundinoideae</taxon>
        <taxon>Arundineae</taxon>
        <taxon>Arundo</taxon>
    </lineage>
</organism>
<sequence length="183" mass="19084">MRSTKAFIPPDAAIDALWSSPTERFQRPPAASSATSQFIDLAKLVSIVIPPSSATALATLAFTDKLAIAFAASDCALSLEHLARSSSIRMPPFCITASDLAGSTVALSSSITTNVARAVAARSCTSSCELFTKLSSSAVPCCSQKSCTPCGLDSAICRSDCDRIHSSQLIISPTILSLCLQLH</sequence>
<reference evidence="1" key="2">
    <citation type="journal article" date="2015" name="Data Brief">
        <title>Shoot transcriptome of the giant reed, Arundo donax.</title>
        <authorList>
            <person name="Barrero R.A."/>
            <person name="Guerrero F.D."/>
            <person name="Moolhuijzen P."/>
            <person name="Goolsby J.A."/>
            <person name="Tidwell J."/>
            <person name="Bellgard S.E."/>
            <person name="Bellgard M.I."/>
        </authorList>
    </citation>
    <scope>NUCLEOTIDE SEQUENCE</scope>
    <source>
        <tissue evidence="1">Shoot tissue taken approximately 20 cm above the soil surface</tissue>
    </source>
</reference>
<dbReference type="EMBL" id="GBRH01213538">
    <property type="protein sequence ID" value="JAD84357.1"/>
    <property type="molecule type" value="Transcribed_RNA"/>
</dbReference>
<accession>A0A0A9DKQ3</accession>